<dbReference type="EMBL" id="MEUJ01000004">
    <property type="protein sequence ID" value="OGC40095.1"/>
    <property type="molecule type" value="Genomic_DNA"/>
</dbReference>
<evidence type="ECO:0000256" key="4">
    <source>
        <dbReference type="ARBA" id="ARBA00022741"/>
    </source>
</evidence>
<evidence type="ECO:0000256" key="5">
    <source>
        <dbReference type="ARBA" id="ARBA00022801"/>
    </source>
</evidence>
<dbReference type="Proteomes" id="UP000179242">
    <property type="component" value="Unassembled WGS sequence"/>
</dbReference>
<dbReference type="InterPro" id="IPR037038">
    <property type="entry name" value="HepT-like_sf"/>
</dbReference>
<keyword evidence="1" id="KW-0597">Phosphoprotein</keyword>
<sequence>MKRDARDYLRDVIDAIDKAQKFTGKLTYDAFRDDEKTAFAVVRALEVIGEASKNIPKSIKSQYNHVPWKEMAGMRDKLIHEYFGVKYEIVWDTVKTELPKLKTEFEEILMGIGS</sequence>
<keyword evidence="2" id="KW-1277">Toxin-antitoxin system</keyword>
<dbReference type="Pfam" id="PF01934">
    <property type="entry name" value="HepT-like"/>
    <property type="match status" value="1"/>
</dbReference>
<dbReference type="PANTHER" id="PTHR34139:SF1">
    <property type="entry name" value="RNASE MJ1380-RELATED"/>
    <property type="match status" value="1"/>
</dbReference>
<protein>
    <recommendedName>
        <fullName evidence="9">DUF86 domain-containing protein</fullName>
    </recommendedName>
</protein>
<comment type="similarity">
    <text evidence="6">Belongs to the HepT RNase toxin family.</text>
</comment>
<evidence type="ECO:0000313" key="8">
    <source>
        <dbReference type="Proteomes" id="UP000179242"/>
    </source>
</evidence>
<dbReference type="InterPro" id="IPR008201">
    <property type="entry name" value="HepT-like"/>
</dbReference>
<name>A0A1F4U548_UNCSA</name>
<evidence type="ECO:0000256" key="1">
    <source>
        <dbReference type="ARBA" id="ARBA00022553"/>
    </source>
</evidence>
<dbReference type="GO" id="GO:0000166">
    <property type="term" value="F:nucleotide binding"/>
    <property type="evidence" value="ECO:0007669"/>
    <property type="project" value="UniProtKB-KW"/>
</dbReference>
<dbReference type="PANTHER" id="PTHR34139">
    <property type="entry name" value="UPF0331 PROTEIN MJ0127"/>
    <property type="match status" value="1"/>
</dbReference>
<proteinExistence type="inferred from homology"/>
<organism evidence="7 8">
    <name type="scientific">candidate division WOR-1 bacterium RIFOXYC2_FULL_46_14</name>
    <dbReference type="NCBI Taxonomy" id="1802587"/>
    <lineage>
        <taxon>Bacteria</taxon>
        <taxon>Bacillati</taxon>
        <taxon>Saganbacteria</taxon>
    </lineage>
</organism>
<dbReference type="InterPro" id="IPR051813">
    <property type="entry name" value="HepT_RNase_toxin"/>
</dbReference>
<keyword evidence="5" id="KW-0378">Hydrolase</keyword>
<keyword evidence="4" id="KW-0547">Nucleotide-binding</keyword>
<evidence type="ECO:0000256" key="3">
    <source>
        <dbReference type="ARBA" id="ARBA00022722"/>
    </source>
</evidence>
<dbReference type="Gene3D" id="1.20.120.580">
    <property type="entry name" value="bsu32300-like"/>
    <property type="match status" value="1"/>
</dbReference>
<reference evidence="7 8" key="1">
    <citation type="journal article" date="2016" name="Nat. Commun.">
        <title>Thousands of microbial genomes shed light on interconnected biogeochemical processes in an aquifer system.</title>
        <authorList>
            <person name="Anantharaman K."/>
            <person name="Brown C.T."/>
            <person name="Hug L.A."/>
            <person name="Sharon I."/>
            <person name="Castelle C.J."/>
            <person name="Probst A.J."/>
            <person name="Thomas B.C."/>
            <person name="Singh A."/>
            <person name="Wilkins M.J."/>
            <person name="Karaoz U."/>
            <person name="Brodie E.L."/>
            <person name="Williams K.H."/>
            <person name="Hubbard S.S."/>
            <person name="Banfield J.F."/>
        </authorList>
    </citation>
    <scope>NUCLEOTIDE SEQUENCE [LARGE SCALE GENOMIC DNA]</scope>
</reference>
<dbReference type="GO" id="GO:0004540">
    <property type="term" value="F:RNA nuclease activity"/>
    <property type="evidence" value="ECO:0007669"/>
    <property type="project" value="InterPro"/>
</dbReference>
<accession>A0A1F4U548</accession>
<dbReference type="GO" id="GO:0016787">
    <property type="term" value="F:hydrolase activity"/>
    <property type="evidence" value="ECO:0007669"/>
    <property type="project" value="UniProtKB-KW"/>
</dbReference>
<gene>
    <name evidence="7" type="ORF">A2438_02230</name>
</gene>
<dbReference type="GO" id="GO:0110001">
    <property type="term" value="C:toxin-antitoxin complex"/>
    <property type="evidence" value="ECO:0007669"/>
    <property type="project" value="InterPro"/>
</dbReference>
<keyword evidence="3" id="KW-0540">Nuclease</keyword>
<dbReference type="AlphaFoldDB" id="A0A1F4U548"/>
<comment type="caution">
    <text evidence="7">The sequence shown here is derived from an EMBL/GenBank/DDBJ whole genome shotgun (WGS) entry which is preliminary data.</text>
</comment>
<evidence type="ECO:0000256" key="2">
    <source>
        <dbReference type="ARBA" id="ARBA00022649"/>
    </source>
</evidence>
<evidence type="ECO:0000256" key="6">
    <source>
        <dbReference type="ARBA" id="ARBA00024207"/>
    </source>
</evidence>
<evidence type="ECO:0008006" key="9">
    <source>
        <dbReference type="Google" id="ProtNLM"/>
    </source>
</evidence>
<evidence type="ECO:0000313" key="7">
    <source>
        <dbReference type="EMBL" id="OGC40095.1"/>
    </source>
</evidence>